<keyword evidence="4" id="KW-0648">Protein biosynthesis</keyword>
<evidence type="ECO:0000256" key="1">
    <source>
        <dbReference type="ARBA" id="ARBA00001933"/>
    </source>
</evidence>
<evidence type="ECO:0000313" key="7">
    <source>
        <dbReference type="Proteomes" id="UP000281553"/>
    </source>
</evidence>
<sequence>MDKREACYRQLADGLSAVASKHGLRLMHTPDNPISLAVSLAGLTLNGRSDALTKLGARLFTQGCSGVRVIIPAEIEAAEGRAPTCVGGISLPGFNSHSAASTEAYLNAAAAIGQTPEEIDLFLGRLDKVLSEFTRRIPQEKNNSL</sequence>
<dbReference type="OrthoDB" id="10263545at2759"/>
<dbReference type="AlphaFoldDB" id="A0A3P6Q0F1"/>
<dbReference type="Gene3D" id="3.90.1150.10">
    <property type="entry name" value="Aspartate Aminotransferase, domain 1"/>
    <property type="match status" value="1"/>
</dbReference>
<dbReference type="PANTHER" id="PTHR12944">
    <property type="entry name" value="SOLUBLE LIVER ANTIGEN/LIVER PANCREAS ANTIGEN"/>
    <property type="match status" value="1"/>
</dbReference>
<evidence type="ECO:0000313" key="6">
    <source>
        <dbReference type="EMBL" id="VDK38727.1"/>
    </source>
</evidence>
<dbReference type="PANTHER" id="PTHR12944:SF2">
    <property type="entry name" value="O-PHOSPHOSERYL-TRNA(SEC) SELENIUM TRANSFERASE"/>
    <property type="match status" value="1"/>
</dbReference>
<keyword evidence="3" id="KW-0663">Pyridoxal phosphate</keyword>
<name>A0A3P6Q0F1_DIBLA</name>
<evidence type="ECO:0000256" key="5">
    <source>
        <dbReference type="ARBA" id="ARBA00023266"/>
    </source>
</evidence>
<reference evidence="6 7" key="1">
    <citation type="submission" date="2018-11" db="EMBL/GenBank/DDBJ databases">
        <authorList>
            <consortium name="Pathogen Informatics"/>
        </authorList>
    </citation>
    <scope>NUCLEOTIDE SEQUENCE [LARGE SCALE GENOMIC DNA]</scope>
</reference>
<dbReference type="SMR" id="A0A3P6Q0F1"/>
<keyword evidence="5" id="KW-0711">Selenium</keyword>
<dbReference type="Proteomes" id="UP000281553">
    <property type="component" value="Unassembled WGS sequence"/>
</dbReference>
<dbReference type="InterPro" id="IPR015422">
    <property type="entry name" value="PyrdxlP-dep_Trfase_small"/>
</dbReference>
<dbReference type="SUPFAM" id="SSF53383">
    <property type="entry name" value="PLP-dependent transferases"/>
    <property type="match status" value="1"/>
</dbReference>
<accession>A0A3P6Q0F1</accession>
<dbReference type="GO" id="GO:0001514">
    <property type="term" value="P:selenocysteine incorporation"/>
    <property type="evidence" value="ECO:0007669"/>
    <property type="project" value="TreeGrafter"/>
</dbReference>
<dbReference type="InterPro" id="IPR015424">
    <property type="entry name" value="PyrdxlP-dep_Trfase"/>
</dbReference>
<keyword evidence="2" id="KW-0808">Transferase</keyword>
<dbReference type="GO" id="GO:0098621">
    <property type="term" value="F:O-phosphoseryl-tRNA(Sec) selenium transferase activity"/>
    <property type="evidence" value="ECO:0007669"/>
    <property type="project" value="InterPro"/>
</dbReference>
<comment type="cofactor">
    <cofactor evidence="1">
        <name>pyridoxal 5'-phosphate</name>
        <dbReference type="ChEBI" id="CHEBI:597326"/>
    </cofactor>
</comment>
<protein>
    <submittedName>
        <fullName evidence="6">Uncharacterized protein</fullName>
    </submittedName>
</protein>
<evidence type="ECO:0000256" key="3">
    <source>
        <dbReference type="ARBA" id="ARBA00022898"/>
    </source>
</evidence>
<keyword evidence="7" id="KW-1185">Reference proteome</keyword>
<dbReference type="EMBL" id="UYRU01005390">
    <property type="protein sequence ID" value="VDK38727.1"/>
    <property type="molecule type" value="Genomic_DNA"/>
</dbReference>
<evidence type="ECO:0000256" key="4">
    <source>
        <dbReference type="ARBA" id="ARBA00022917"/>
    </source>
</evidence>
<dbReference type="GO" id="GO:0001717">
    <property type="term" value="P:conversion of seryl-tRNAsec to selenocys-tRNAsec"/>
    <property type="evidence" value="ECO:0007669"/>
    <property type="project" value="InterPro"/>
</dbReference>
<dbReference type="InterPro" id="IPR008829">
    <property type="entry name" value="SepSecS/SepCysS"/>
</dbReference>
<dbReference type="Pfam" id="PF05889">
    <property type="entry name" value="SepSecS"/>
    <property type="match status" value="1"/>
</dbReference>
<organism evidence="6 7">
    <name type="scientific">Dibothriocephalus latus</name>
    <name type="common">Fish tapeworm</name>
    <name type="synonym">Diphyllobothrium latum</name>
    <dbReference type="NCBI Taxonomy" id="60516"/>
    <lineage>
        <taxon>Eukaryota</taxon>
        <taxon>Metazoa</taxon>
        <taxon>Spiralia</taxon>
        <taxon>Lophotrochozoa</taxon>
        <taxon>Platyhelminthes</taxon>
        <taxon>Cestoda</taxon>
        <taxon>Eucestoda</taxon>
        <taxon>Diphyllobothriidea</taxon>
        <taxon>Diphyllobothriidae</taxon>
        <taxon>Dibothriocephalus</taxon>
    </lineage>
</organism>
<dbReference type="InterPro" id="IPR019872">
    <property type="entry name" value="Sec-tRNA_Se_transferase"/>
</dbReference>
<gene>
    <name evidence="6" type="ORF">DILT_LOCUS976</name>
</gene>
<proteinExistence type="predicted"/>
<evidence type="ECO:0000256" key="2">
    <source>
        <dbReference type="ARBA" id="ARBA00022679"/>
    </source>
</evidence>
<dbReference type="GO" id="GO:0000049">
    <property type="term" value="F:tRNA binding"/>
    <property type="evidence" value="ECO:0007669"/>
    <property type="project" value="TreeGrafter"/>
</dbReference>